<dbReference type="FunFam" id="2.160.10.10:FF:000008">
    <property type="entry name" value="Maltose O-acetyltransferase"/>
    <property type="match status" value="1"/>
</dbReference>
<keyword evidence="3" id="KW-0677">Repeat</keyword>
<comment type="similarity">
    <text evidence="1 5">Belongs to the transferase hexapeptide repeat family.</text>
</comment>
<evidence type="ECO:0000313" key="8">
    <source>
        <dbReference type="Proteomes" id="UP000182257"/>
    </source>
</evidence>
<gene>
    <name evidence="7" type="ORF">SAMN05216462_2257</name>
</gene>
<dbReference type="PANTHER" id="PTHR43017">
    <property type="entry name" value="GALACTOSIDE O-ACETYLTRANSFERASE"/>
    <property type="match status" value="1"/>
</dbReference>
<dbReference type="EC" id="2.3.1.-" evidence="5"/>
<dbReference type="Pfam" id="PF12464">
    <property type="entry name" value="Mac"/>
    <property type="match status" value="1"/>
</dbReference>
<dbReference type="Proteomes" id="UP000182257">
    <property type="component" value="Unassembled WGS sequence"/>
</dbReference>
<evidence type="ECO:0000259" key="6">
    <source>
        <dbReference type="SMART" id="SM01266"/>
    </source>
</evidence>
<protein>
    <recommendedName>
        <fullName evidence="5">Acetyltransferase</fullName>
        <ecNumber evidence="5">2.3.1.-</ecNumber>
    </recommendedName>
</protein>
<dbReference type="InterPro" id="IPR011004">
    <property type="entry name" value="Trimer_LpxA-like_sf"/>
</dbReference>
<dbReference type="PANTHER" id="PTHR43017:SF1">
    <property type="entry name" value="ACETYLTRANSFERASE YJL218W-RELATED"/>
    <property type="match status" value="1"/>
</dbReference>
<feature type="domain" description="Maltose/galactoside acetyltransferase" evidence="6">
    <location>
        <begin position="5"/>
        <end position="59"/>
    </location>
</feature>
<dbReference type="AlphaFoldDB" id="A0A1H4DE38"/>
<dbReference type="SMART" id="SM01266">
    <property type="entry name" value="Mac"/>
    <property type="match status" value="1"/>
</dbReference>
<dbReference type="GO" id="GO:0008870">
    <property type="term" value="F:galactoside O-acetyltransferase activity"/>
    <property type="evidence" value="ECO:0007669"/>
    <property type="project" value="TreeGrafter"/>
</dbReference>
<evidence type="ECO:0000256" key="5">
    <source>
        <dbReference type="RuleBase" id="RU367021"/>
    </source>
</evidence>
<dbReference type="OrthoDB" id="9812571at2"/>
<dbReference type="Pfam" id="PF14602">
    <property type="entry name" value="Hexapep_2"/>
    <property type="match status" value="1"/>
</dbReference>
<dbReference type="Gene3D" id="2.160.10.10">
    <property type="entry name" value="Hexapeptide repeat proteins"/>
    <property type="match status" value="1"/>
</dbReference>
<proteinExistence type="inferred from homology"/>
<evidence type="ECO:0000313" key="7">
    <source>
        <dbReference type="EMBL" id="SEA70766.1"/>
    </source>
</evidence>
<evidence type="ECO:0000256" key="1">
    <source>
        <dbReference type="ARBA" id="ARBA00007274"/>
    </source>
</evidence>
<dbReference type="EMBL" id="FNRF01000004">
    <property type="protein sequence ID" value="SEA70766.1"/>
    <property type="molecule type" value="Genomic_DNA"/>
</dbReference>
<dbReference type="InterPro" id="IPR039369">
    <property type="entry name" value="LacA-like"/>
</dbReference>
<name>A0A1H4DE38_XYLRU</name>
<dbReference type="RefSeq" id="WP_074761621.1">
    <property type="nucleotide sequence ID" value="NZ_FNRF01000004.1"/>
</dbReference>
<dbReference type="Pfam" id="PF00132">
    <property type="entry name" value="Hexapep"/>
    <property type="match status" value="1"/>
</dbReference>
<dbReference type="PROSITE" id="PS00101">
    <property type="entry name" value="HEXAPEP_TRANSFERASES"/>
    <property type="match status" value="1"/>
</dbReference>
<keyword evidence="2 5" id="KW-0808">Transferase</keyword>
<evidence type="ECO:0000256" key="3">
    <source>
        <dbReference type="ARBA" id="ARBA00022737"/>
    </source>
</evidence>
<dbReference type="InterPro" id="IPR018357">
    <property type="entry name" value="Hexapep_transf_CS"/>
</dbReference>
<keyword evidence="4 5" id="KW-0012">Acyltransferase</keyword>
<evidence type="ECO:0000256" key="2">
    <source>
        <dbReference type="ARBA" id="ARBA00022679"/>
    </source>
</evidence>
<reference evidence="7 8" key="1">
    <citation type="submission" date="2016-10" db="EMBL/GenBank/DDBJ databases">
        <authorList>
            <person name="de Groot N.N."/>
        </authorList>
    </citation>
    <scope>NUCLEOTIDE SEQUENCE [LARGE SCALE GENOMIC DNA]</scope>
    <source>
        <strain evidence="7 8">D31d</strain>
    </source>
</reference>
<organism evidence="7 8">
    <name type="scientific">Xylanibacter ruminicola</name>
    <name type="common">Prevotella ruminicola</name>
    <dbReference type="NCBI Taxonomy" id="839"/>
    <lineage>
        <taxon>Bacteria</taxon>
        <taxon>Pseudomonadati</taxon>
        <taxon>Bacteroidota</taxon>
        <taxon>Bacteroidia</taxon>
        <taxon>Bacteroidales</taxon>
        <taxon>Prevotellaceae</taxon>
        <taxon>Xylanibacter</taxon>
    </lineage>
</organism>
<evidence type="ECO:0000256" key="4">
    <source>
        <dbReference type="ARBA" id="ARBA00023315"/>
    </source>
</evidence>
<dbReference type="CDD" id="cd03357">
    <property type="entry name" value="LbH_MAT_GAT"/>
    <property type="match status" value="1"/>
</dbReference>
<sequence length="184" mass="20193">MKTEKEKMLAGEVYSAVDPQLIEELTEVKEIIHDYNLLRPSEKQKAREILRGLLGHIADDEILIIQPFYCDYGKQISVGKRFFANFNFTVLDEAPVTIGDDCFIGPNVSIYTACHSTDPVERNSRREWAEPVSIGNNVWIGGSVTILPGVTIGDNVTIGAGSVVTKDIPSNSIAVGNPCKVIKS</sequence>
<dbReference type="InterPro" id="IPR024688">
    <property type="entry name" value="Mac_dom"/>
</dbReference>
<accession>A0A1H4DE38</accession>
<dbReference type="InterPro" id="IPR001451">
    <property type="entry name" value="Hexapep"/>
</dbReference>
<dbReference type="SUPFAM" id="SSF51161">
    <property type="entry name" value="Trimeric LpxA-like enzymes"/>
    <property type="match status" value="1"/>
</dbReference>